<evidence type="ECO:0000256" key="4">
    <source>
        <dbReference type="ARBA" id="ARBA00023163"/>
    </source>
</evidence>
<evidence type="ECO:0000259" key="5">
    <source>
        <dbReference type="PROSITE" id="PS50943"/>
    </source>
</evidence>
<evidence type="ECO:0000313" key="6">
    <source>
        <dbReference type="EMBL" id="MDQ0531400.1"/>
    </source>
</evidence>
<dbReference type="Proteomes" id="UP001244552">
    <property type="component" value="Unassembled WGS sequence"/>
</dbReference>
<evidence type="ECO:0000256" key="3">
    <source>
        <dbReference type="ARBA" id="ARBA00023125"/>
    </source>
</evidence>
<dbReference type="InterPro" id="IPR018653">
    <property type="entry name" value="ScfR_C"/>
</dbReference>
<comment type="similarity">
    <text evidence="1">Belongs to the short-chain fatty acyl-CoA assimilation regulator (ScfR) family.</text>
</comment>
<comment type="caution">
    <text evidence="6">The sequence shown here is derived from an EMBL/GenBank/DDBJ whole genome shotgun (WGS) entry which is preliminary data.</text>
</comment>
<proteinExistence type="inferred from homology"/>
<evidence type="ECO:0000313" key="7">
    <source>
        <dbReference type="Proteomes" id="UP001244552"/>
    </source>
</evidence>
<dbReference type="Pfam" id="PF09856">
    <property type="entry name" value="ScfRs"/>
    <property type="match status" value="1"/>
</dbReference>
<dbReference type="CDD" id="cd00093">
    <property type="entry name" value="HTH_XRE"/>
    <property type="match status" value="1"/>
</dbReference>
<dbReference type="InterPro" id="IPR010359">
    <property type="entry name" value="IrrE_HExxH"/>
</dbReference>
<dbReference type="Gene3D" id="1.10.260.40">
    <property type="entry name" value="lambda repressor-like DNA-binding domains"/>
    <property type="match status" value="1"/>
</dbReference>
<gene>
    <name evidence="6" type="ORF">QO018_000232</name>
</gene>
<feature type="domain" description="HTH cro/C1-type" evidence="5">
    <location>
        <begin position="14"/>
        <end position="68"/>
    </location>
</feature>
<keyword evidence="2" id="KW-0805">Transcription regulation</keyword>
<name>A0ABU0MD92_9PROT</name>
<dbReference type="SUPFAM" id="SSF47413">
    <property type="entry name" value="lambda repressor-like DNA-binding domains"/>
    <property type="match status" value="1"/>
</dbReference>
<evidence type="ECO:0000256" key="2">
    <source>
        <dbReference type="ARBA" id="ARBA00023015"/>
    </source>
</evidence>
<keyword evidence="4" id="KW-0804">Transcription</keyword>
<dbReference type="PANTHER" id="PTHR46797">
    <property type="entry name" value="HTH-TYPE TRANSCRIPTIONAL REGULATOR"/>
    <property type="match status" value="1"/>
</dbReference>
<reference evidence="6 7" key="1">
    <citation type="submission" date="2023-07" db="EMBL/GenBank/DDBJ databases">
        <title>Genomic Encyclopedia of Type Strains, Phase IV (KMG-IV): sequencing the most valuable type-strain genomes for metagenomic binning, comparative biology and taxonomic classification.</title>
        <authorList>
            <person name="Goeker M."/>
        </authorList>
    </citation>
    <scope>NUCLEOTIDE SEQUENCE [LARGE SCALE GENOMIC DNA]</scope>
    <source>
        <strain evidence="6 7">DSM 19922</strain>
    </source>
</reference>
<keyword evidence="3" id="KW-0238">DNA-binding</keyword>
<dbReference type="PANTHER" id="PTHR46797:SF23">
    <property type="entry name" value="HTH-TYPE TRANSCRIPTIONAL REGULATOR SUTR"/>
    <property type="match status" value="1"/>
</dbReference>
<dbReference type="InterPro" id="IPR050807">
    <property type="entry name" value="TransReg_Diox_bact_type"/>
</dbReference>
<evidence type="ECO:0000256" key="1">
    <source>
        <dbReference type="ARBA" id="ARBA00007227"/>
    </source>
</evidence>
<protein>
    <submittedName>
        <fullName evidence="6">Transcriptional regulator/transcriptional regulator with XRE-family HTH domain</fullName>
    </submittedName>
</protein>
<accession>A0ABU0MD92</accession>
<dbReference type="PROSITE" id="PS50943">
    <property type="entry name" value="HTH_CROC1"/>
    <property type="match status" value="1"/>
</dbReference>
<dbReference type="PIRSF" id="PIRSF019251">
    <property type="entry name" value="Rv0465c"/>
    <property type="match status" value="1"/>
</dbReference>
<dbReference type="Pfam" id="PF01381">
    <property type="entry name" value="HTH_3"/>
    <property type="match status" value="1"/>
</dbReference>
<sequence length="483" mass="54045">MAIMEKKAMLGPKVRRLRRDHGLTQAQMAEQLGISPSYLNLIEHNQRPVTVPLLLKLGQRFGVDLQAFAEDEESRLVAGLREVFADPLFDGSDIKNQDFRELAAVAPTLGQAVVALYRGYRGARDDLQALAERVADREKLHLVQHTGFPQDQVRDLFQAQSNHFSDLEEAAESLWQDGKLERGDIYRGLADWLNTQHSVRVRLLPSEVMGYAVRRFDRHSRRILLSEMLAPSGRTFQLACQIALLRHRDLLNRIVEAANLADDEARRLARIGLANYFAAAVLMPYQRFLEAAAQVRYDIEILRRRFDASFEQVCHRLTTLHRPGAKGVPFFFMRVDSAGNVSKRFSGAGFHLARFGGGCPRWIVYEAFGTPGKIHSQMAEMPDGTAYFSIARTVAKTGGGHRSPPQQFAVALGCDVQHAAQVTYADGFDLSNTDAATPIGVNCRLCPRLNCSQRAFPPLNHRLIVDENLRGLSPYLFAPPSAE</sequence>
<keyword evidence="7" id="KW-1185">Reference proteome</keyword>
<dbReference type="InterPro" id="IPR026281">
    <property type="entry name" value="HTH_RamB"/>
</dbReference>
<dbReference type="SMART" id="SM00530">
    <property type="entry name" value="HTH_XRE"/>
    <property type="match status" value="1"/>
</dbReference>
<dbReference type="InterPro" id="IPR001387">
    <property type="entry name" value="Cro/C1-type_HTH"/>
</dbReference>
<dbReference type="Pfam" id="PF06114">
    <property type="entry name" value="Peptidase_M78"/>
    <property type="match status" value="1"/>
</dbReference>
<dbReference type="InterPro" id="IPR010982">
    <property type="entry name" value="Lambda_DNA-bd_dom_sf"/>
</dbReference>
<dbReference type="EMBL" id="JAUSVU010000001">
    <property type="protein sequence ID" value="MDQ0531400.1"/>
    <property type="molecule type" value="Genomic_DNA"/>
</dbReference>
<organism evidence="6 7">
    <name type="scientific">Azospirillum picis</name>
    <dbReference type="NCBI Taxonomy" id="488438"/>
    <lineage>
        <taxon>Bacteria</taxon>
        <taxon>Pseudomonadati</taxon>
        <taxon>Pseudomonadota</taxon>
        <taxon>Alphaproteobacteria</taxon>
        <taxon>Rhodospirillales</taxon>
        <taxon>Azospirillaceae</taxon>
        <taxon>Azospirillum</taxon>
    </lineage>
</organism>